<dbReference type="EMBL" id="KZ451930">
    <property type="protein sequence ID" value="PKA61384.1"/>
    <property type="molecule type" value="Genomic_DNA"/>
</dbReference>
<dbReference type="OrthoDB" id="10257471at2759"/>
<accession>A0A2I0B0T2</accession>
<evidence type="ECO:0000313" key="2">
    <source>
        <dbReference type="EMBL" id="PKA61384.1"/>
    </source>
</evidence>
<dbReference type="InterPro" id="IPR001810">
    <property type="entry name" value="F-box_dom"/>
</dbReference>
<gene>
    <name evidence="2" type="primary">SKIP17</name>
    <name evidence="2" type="ORF">AXF42_Ash014300</name>
</gene>
<dbReference type="Pfam" id="PF12937">
    <property type="entry name" value="F-box-like"/>
    <property type="match status" value="1"/>
</dbReference>
<dbReference type="AlphaFoldDB" id="A0A2I0B0T2"/>
<reference evidence="2 3" key="1">
    <citation type="journal article" date="2017" name="Nature">
        <title>The Apostasia genome and the evolution of orchids.</title>
        <authorList>
            <person name="Zhang G.Q."/>
            <person name="Liu K.W."/>
            <person name="Li Z."/>
            <person name="Lohaus R."/>
            <person name="Hsiao Y.Y."/>
            <person name="Niu S.C."/>
            <person name="Wang J.Y."/>
            <person name="Lin Y.C."/>
            <person name="Xu Q."/>
            <person name="Chen L.J."/>
            <person name="Yoshida K."/>
            <person name="Fujiwara S."/>
            <person name="Wang Z.W."/>
            <person name="Zhang Y.Q."/>
            <person name="Mitsuda N."/>
            <person name="Wang M."/>
            <person name="Liu G.H."/>
            <person name="Pecoraro L."/>
            <person name="Huang H.X."/>
            <person name="Xiao X.J."/>
            <person name="Lin M."/>
            <person name="Wu X.Y."/>
            <person name="Wu W.L."/>
            <person name="Chen Y.Y."/>
            <person name="Chang S.B."/>
            <person name="Sakamoto S."/>
            <person name="Ohme-Takagi M."/>
            <person name="Yagi M."/>
            <person name="Zeng S.J."/>
            <person name="Shen C.Y."/>
            <person name="Yeh C.M."/>
            <person name="Luo Y.B."/>
            <person name="Tsai W.C."/>
            <person name="Van de Peer Y."/>
            <person name="Liu Z.J."/>
        </authorList>
    </citation>
    <scope>NUCLEOTIDE SEQUENCE [LARGE SCALE GENOMIC DNA]</scope>
    <source>
        <strain evidence="3">cv. Shenzhen</strain>
        <tissue evidence="2">Stem</tissue>
    </source>
</reference>
<dbReference type="STRING" id="1088818.A0A2I0B0T2"/>
<proteinExistence type="predicted"/>
<dbReference type="SUPFAM" id="SSF81383">
    <property type="entry name" value="F-box domain"/>
    <property type="match status" value="1"/>
</dbReference>
<keyword evidence="3" id="KW-1185">Reference proteome</keyword>
<dbReference type="InterPro" id="IPR032675">
    <property type="entry name" value="LRR_dom_sf"/>
</dbReference>
<sequence length="518" mass="56558">MAALPSSSSSSPKRPYSGDSFLAGAARVSSERYPMDRVLESLLSLPDPSVSLDLSLERILDSAAAEVEKDQLIDSAMRVASAIVESAMRAARRRASIHNGSCWPLPSDLTVKVFSMLDTRSLCHVAAACSMFSKCAGDPLCYTNIDLTTKEPKINNAVVSTMIQRAGKNLQSLKLGIWPCQATTEELSQSLLYSSRNTIEASGIQSSVRKSRQWKESCMLTRSCLSGLSADGGFAGALLKRLHLYNIDKMDGFALSAALSVCKSLLDLEVLGICMELRQIFESVSRNCHSIKRLSIESSETGRDDTLKSLTCLDLVNGCPHIASLALKGFKLNDHKARILVRGLVNLNLVDFSTSYSITGTFLRNLGSSSNAQSLEVLILRDCLHLKVVEIARFLSAVISGDFRLLKHLDISNKDGLSAEEDWNIRCYSPSIPITRALEERPDLCILADFPLDGCDQETSSSSSLQIEDSQLFSPDYSSTSDSSYGSGLSSGNEDLYDGNYAFYDGDSIEDLEYQLIY</sequence>
<dbReference type="InterPro" id="IPR036047">
    <property type="entry name" value="F-box-like_dom_sf"/>
</dbReference>
<protein>
    <submittedName>
        <fullName evidence="2">F-box protein SKIP17</fullName>
    </submittedName>
</protein>
<dbReference type="Proteomes" id="UP000236161">
    <property type="component" value="Unassembled WGS sequence"/>
</dbReference>
<evidence type="ECO:0000313" key="3">
    <source>
        <dbReference type="Proteomes" id="UP000236161"/>
    </source>
</evidence>
<evidence type="ECO:0000259" key="1">
    <source>
        <dbReference type="Pfam" id="PF12937"/>
    </source>
</evidence>
<feature type="domain" description="F-box" evidence="1">
    <location>
        <begin position="105"/>
        <end position="147"/>
    </location>
</feature>
<organism evidence="2 3">
    <name type="scientific">Apostasia shenzhenica</name>
    <dbReference type="NCBI Taxonomy" id="1088818"/>
    <lineage>
        <taxon>Eukaryota</taxon>
        <taxon>Viridiplantae</taxon>
        <taxon>Streptophyta</taxon>
        <taxon>Embryophyta</taxon>
        <taxon>Tracheophyta</taxon>
        <taxon>Spermatophyta</taxon>
        <taxon>Magnoliopsida</taxon>
        <taxon>Liliopsida</taxon>
        <taxon>Asparagales</taxon>
        <taxon>Orchidaceae</taxon>
        <taxon>Apostasioideae</taxon>
        <taxon>Apostasia</taxon>
    </lineage>
</organism>
<dbReference type="Gene3D" id="3.80.10.10">
    <property type="entry name" value="Ribonuclease Inhibitor"/>
    <property type="match status" value="1"/>
</dbReference>
<dbReference type="SUPFAM" id="SSF52047">
    <property type="entry name" value="RNI-like"/>
    <property type="match status" value="1"/>
</dbReference>
<name>A0A2I0B0T2_9ASPA</name>